<dbReference type="Pfam" id="PF07730">
    <property type="entry name" value="HisKA_3"/>
    <property type="match status" value="1"/>
</dbReference>
<dbReference type="SUPFAM" id="SSF55874">
    <property type="entry name" value="ATPase domain of HSP90 chaperone/DNA topoisomerase II/histidine kinase"/>
    <property type="match status" value="1"/>
</dbReference>
<feature type="domain" description="Histidine kinase" evidence="15">
    <location>
        <begin position="148"/>
        <end position="336"/>
    </location>
</feature>
<evidence type="ECO:0000256" key="4">
    <source>
        <dbReference type="ARBA" id="ARBA00022553"/>
    </source>
</evidence>
<keyword evidence="8 13" id="KW-0418">Kinase</keyword>
<dbReference type="InterPro" id="IPR011712">
    <property type="entry name" value="Sig_transdc_His_kin_sub3_dim/P"/>
</dbReference>
<dbReference type="PROSITE" id="PS50109">
    <property type="entry name" value="HIS_KIN"/>
    <property type="match status" value="1"/>
</dbReference>
<evidence type="ECO:0000256" key="14">
    <source>
        <dbReference type="SAM" id="Phobius"/>
    </source>
</evidence>
<dbReference type="PIRSF" id="PIRSF037431">
    <property type="entry name" value="STHK_LiaS"/>
    <property type="match status" value="1"/>
</dbReference>
<feature type="transmembrane region" description="Helical" evidence="14">
    <location>
        <begin position="7"/>
        <end position="30"/>
    </location>
</feature>
<evidence type="ECO:0000256" key="2">
    <source>
        <dbReference type="ARBA" id="ARBA00004651"/>
    </source>
</evidence>
<keyword evidence="3 13" id="KW-1003">Cell membrane</keyword>
<dbReference type="OrthoDB" id="9795828at2"/>
<dbReference type="GO" id="GO:0005524">
    <property type="term" value="F:ATP binding"/>
    <property type="evidence" value="ECO:0007669"/>
    <property type="project" value="UniProtKB-UniRule"/>
</dbReference>
<keyword evidence="4" id="KW-0597">Phosphoprotein</keyword>
<evidence type="ECO:0000313" key="16">
    <source>
        <dbReference type="EMBL" id="EIT86020.1"/>
    </source>
</evidence>
<dbReference type="GO" id="GO:0046983">
    <property type="term" value="F:protein dimerization activity"/>
    <property type="evidence" value="ECO:0007669"/>
    <property type="project" value="InterPro"/>
</dbReference>
<evidence type="ECO:0000256" key="7">
    <source>
        <dbReference type="ARBA" id="ARBA00022741"/>
    </source>
</evidence>
<dbReference type="CDD" id="cd16917">
    <property type="entry name" value="HATPase_UhpB-NarQ-NarX-like"/>
    <property type="match status" value="1"/>
</dbReference>
<name>I8UGL6_9BACL</name>
<dbReference type="RefSeq" id="WP_007201469.1">
    <property type="nucleotide sequence ID" value="NZ_AKKV01000023.1"/>
</dbReference>
<dbReference type="STRING" id="1196324.A374_06861"/>
<dbReference type="EC" id="2.7.13.3" evidence="13"/>
<dbReference type="PANTHER" id="PTHR24421">
    <property type="entry name" value="NITRATE/NITRITE SENSOR PROTEIN NARX-RELATED"/>
    <property type="match status" value="1"/>
</dbReference>
<dbReference type="InterPro" id="IPR017202">
    <property type="entry name" value="LiaS/VraS"/>
</dbReference>
<evidence type="ECO:0000256" key="12">
    <source>
        <dbReference type="ARBA" id="ARBA00023136"/>
    </source>
</evidence>
<accession>I8UGL6</accession>
<dbReference type="AlphaFoldDB" id="I8UGL6"/>
<dbReference type="InterPro" id="IPR050482">
    <property type="entry name" value="Sensor_HK_TwoCompSys"/>
</dbReference>
<evidence type="ECO:0000256" key="8">
    <source>
        <dbReference type="ARBA" id="ARBA00022777"/>
    </source>
</evidence>
<feature type="transmembrane region" description="Helical" evidence="14">
    <location>
        <begin position="42"/>
        <end position="67"/>
    </location>
</feature>
<dbReference type="Pfam" id="PF02518">
    <property type="entry name" value="HATPase_c"/>
    <property type="match status" value="1"/>
</dbReference>
<dbReference type="EMBL" id="AKKV01000023">
    <property type="protein sequence ID" value="EIT86020.1"/>
    <property type="molecule type" value="Genomic_DNA"/>
</dbReference>
<evidence type="ECO:0000313" key="17">
    <source>
        <dbReference type="Proteomes" id="UP000004080"/>
    </source>
</evidence>
<comment type="subcellular location">
    <subcellularLocation>
        <location evidence="2 13">Cell membrane</location>
        <topology evidence="2 13">Multi-pass membrane protein</topology>
    </subcellularLocation>
</comment>
<evidence type="ECO:0000256" key="13">
    <source>
        <dbReference type="PIRNR" id="PIRNR037431"/>
    </source>
</evidence>
<evidence type="ECO:0000256" key="9">
    <source>
        <dbReference type="ARBA" id="ARBA00022840"/>
    </source>
</evidence>
<evidence type="ECO:0000256" key="6">
    <source>
        <dbReference type="ARBA" id="ARBA00022692"/>
    </source>
</evidence>
<dbReference type="eggNOG" id="COG4585">
    <property type="taxonomic scope" value="Bacteria"/>
</dbReference>
<protein>
    <recommendedName>
        <fullName evidence="13">Sensor histidine kinase</fullName>
        <ecNumber evidence="13">2.7.13.3</ecNumber>
    </recommendedName>
</protein>
<organism evidence="16 17">
    <name type="scientific">Fictibacillus macauensis ZFHKF-1</name>
    <dbReference type="NCBI Taxonomy" id="1196324"/>
    <lineage>
        <taxon>Bacteria</taxon>
        <taxon>Bacillati</taxon>
        <taxon>Bacillota</taxon>
        <taxon>Bacilli</taxon>
        <taxon>Bacillales</taxon>
        <taxon>Fictibacillaceae</taxon>
        <taxon>Fictibacillus</taxon>
    </lineage>
</organism>
<evidence type="ECO:0000256" key="5">
    <source>
        <dbReference type="ARBA" id="ARBA00022679"/>
    </source>
</evidence>
<keyword evidence="11 13" id="KW-0902">Two-component regulatory system</keyword>
<dbReference type="InterPro" id="IPR036890">
    <property type="entry name" value="HATPase_C_sf"/>
</dbReference>
<keyword evidence="17" id="KW-1185">Reference proteome</keyword>
<keyword evidence="7 13" id="KW-0547">Nucleotide-binding</keyword>
<comment type="catalytic activity">
    <reaction evidence="1 13">
        <text>ATP + protein L-histidine = ADP + protein N-phospho-L-histidine.</text>
        <dbReference type="EC" id="2.7.13.3"/>
    </reaction>
</comment>
<keyword evidence="5 13" id="KW-0808">Transferase</keyword>
<proteinExistence type="predicted"/>
<dbReference type="Proteomes" id="UP000004080">
    <property type="component" value="Unassembled WGS sequence"/>
</dbReference>
<gene>
    <name evidence="16" type="ORF">A374_06861</name>
</gene>
<dbReference type="Gene3D" id="1.20.5.1930">
    <property type="match status" value="1"/>
</dbReference>
<evidence type="ECO:0000256" key="10">
    <source>
        <dbReference type="ARBA" id="ARBA00022989"/>
    </source>
</evidence>
<keyword evidence="6 14" id="KW-0812">Transmembrane</keyword>
<evidence type="ECO:0000256" key="3">
    <source>
        <dbReference type="ARBA" id="ARBA00022475"/>
    </source>
</evidence>
<dbReference type="SMART" id="SM00387">
    <property type="entry name" value="HATPase_c"/>
    <property type="match status" value="1"/>
</dbReference>
<dbReference type="PANTHER" id="PTHR24421:SF37">
    <property type="entry name" value="SENSOR HISTIDINE KINASE NARS"/>
    <property type="match status" value="1"/>
</dbReference>
<dbReference type="PATRIC" id="fig|1196324.3.peg.1404"/>
<dbReference type="Gene3D" id="3.30.565.10">
    <property type="entry name" value="Histidine kinase-like ATPase, C-terminal domain"/>
    <property type="match status" value="1"/>
</dbReference>
<reference evidence="16 17" key="1">
    <citation type="journal article" date="2012" name="J. Bacteriol.">
        <title>Genome of Bacillus macauensis ZFHKF-1, a Long-Chain-Forming Bacterium.</title>
        <authorList>
            <person name="Cai L."/>
            <person name="Zhang T."/>
        </authorList>
    </citation>
    <scope>NUCLEOTIDE SEQUENCE [LARGE SCALE GENOMIC DNA]</scope>
    <source>
        <strain evidence="16 17">ZFHKF-1</strain>
    </source>
</reference>
<comment type="caution">
    <text evidence="16">The sequence shown here is derived from an EMBL/GenBank/DDBJ whole genome shotgun (WGS) entry which is preliminary data.</text>
</comment>
<dbReference type="InterPro" id="IPR005467">
    <property type="entry name" value="His_kinase_dom"/>
</dbReference>
<evidence type="ECO:0000259" key="15">
    <source>
        <dbReference type="PROSITE" id="PS50109"/>
    </source>
</evidence>
<dbReference type="GO" id="GO:0000155">
    <property type="term" value="F:phosphorelay sensor kinase activity"/>
    <property type="evidence" value="ECO:0007669"/>
    <property type="project" value="UniProtKB-UniRule"/>
</dbReference>
<evidence type="ECO:0000256" key="11">
    <source>
        <dbReference type="ARBA" id="ARBA00023012"/>
    </source>
</evidence>
<keyword evidence="12 13" id="KW-0472">Membrane</keyword>
<dbReference type="InterPro" id="IPR003594">
    <property type="entry name" value="HATPase_dom"/>
</dbReference>
<keyword evidence="10 14" id="KW-1133">Transmembrane helix</keyword>
<evidence type="ECO:0000256" key="1">
    <source>
        <dbReference type="ARBA" id="ARBA00000085"/>
    </source>
</evidence>
<dbReference type="GO" id="GO:0005886">
    <property type="term" value="C:plasma membrane"/>
    <property type="evidence" value="ECO:0007669"/>
    <property type="project" value="UniProtKB-SubCell"/>
</dbReference>
<sequence>MKLTVRLIIVWTCFSLLLCGILFASVYVIFGKNGVIAYWHYSLFGLPLFVLLLLACLVMAIFLGTMFGSMVARQARLLSLGIQDVAKGKAVVIPEEQKTAELQTLWEEIKQAQLHVQEQVKASQKLANDKAEHQEKLVQEMVSRERQRLARELHDSVSQQLFAASMLLSAVNETGERNQQLALVEQMIHQSQVEMRALLLHLRPAALKGKSLQDGMKELLLEFVEKSAITLKQKIEPIVLSKGIEDHLFRIFQEGISNMLRHAKADYVEVLLLERDGFVILRVADNGVGFLLEEARTSSYGLDTMQERALEIGGTFKVVSLPGKGTRLEVKVPYMRKEVR</sequence>
<keyword evidence="9 13" id="KW-0067">ATP-binding</keyword>